<dbReference type="GO" id="GO:0006355">
    <property type="term" value="P:regulation of DNA-templated transcription"/>
    <property type="evidence" value="ECO:0007669"/>
    <property type="project" value="InterPro"/>
</dbReference>
<dbReference type="InterPro" id="IPR020518">
    <property type="entry name" value="Tscrpt_reg_PrtN"/>
</dbReference>
<dbReference type="EMBL" id="WNDP01000016">
    <property type="protein sequence ID" value="KAF1026896.1"/>
    <property type="molecule type" value="Genomic_DNA"/>
</dbReference>
<dbReference type="Proteomes" id="UP000490535">
    <property type="component" value="Unassembled WGS sequence"/>
</dbReference>
<dbReference type="Pfam" id="PF11112">
    <property type="entry name" value="PyocinActivator"/>
    <property type="match status" value="1"/>
</dbReference>
<name>A0A833U079_ACIBZ</name>
<gene>
    <name evidence="1" type="ORF">GAK29_00980</name>
</gene>
<sequence>MTNKAQTLNTYQMLFIRYMSPLVSLETVVQEYMNNMSIEHAKRFASKQQLPFPVVRLGEKAKAAWMVNIVDLAIYIDQQTAIAKIDHTSMNR</sequence>
<accession>A0A833U079</accession>
<protein>
    <recommendedName>
        <fullName evidence="3">Pyocin activator protein PrtN</fullName>
    </recommendedName>
</protein>
<organism evidence="1 2">
    <name type="scientific">Acinetobacter bereziniae</name>
    <name type="common">Acinetobacter genomosp. 10</name>
    <dbReference type="NCBI Taxonomy" id="106648"/>
    <lineage>
        <taxon>Bacteria</taxon>
        <taxon>Pseudomonadati</taxon>
        <taxon>Pseudomonadota</taxon>
        <taxon>Gammaproteobacteria</taxon>
        <taxon>Moraxellales</taxon>
        <taxon>Moraxellaceae</taxon>
        <taxon>Acinetobacter</taxon>
    </lineage>
</organism>
<evidence type="ECO:0008006" key="3">
    <source>
        <dbReference type="Google" id="ProtNLM"/>
    </source>
</evidence>
<evidence type="ECO:0000313" key="1">
    <source>
        <dbReference type="EMBL" id="KAF1026896.1"/>
    </source>
</evidence>
<proteinExistence type="predicted"/>
<reference evidence="2" key="1">
    <citation type="journal article" date="2020" name="MBio">
        <title>Horizontal gene transfer to a defensive symbiont with a reduced genome amongst a multipartite beetle microbiome.</title>
        <authorList>
            <person name="Waterworth S.C."/>
            <person name="Florez L.V."/>
            <person name="Rees E.R."/>
            <person name="Hertweck C."/>
            <person name="Kaltenpoth M."/>
            <person name="Kwan J.C."/>
        </authorList>
    </citation>
    <scope>NUCLEOTIDE SEQUENCE [LARGE SCALE GENOMIC DNA]</scope>
</reference>
<dbReference type="AlphaFoldDB" id="A0A833U079"/>
<evidence type="ECO:0000313" key="2">
    <source>
        <dbReference type="Proteomes" id="UP000490535"/>
    </source>
</evidence>
<comment type="caution">
    <text evidence="1">The sequence shown here is derived from an EMBL/GenBank/DDBJ whole genome shotgun (WGS) entry which is preliminary data.</text>
</comment>